<name>A0A7J9B2B5_9ROSI</name>
<dbReference type="AlphaFoldDB" id="A0A7J9B2B5"/>
<keyword evidence="2" id="KW-1185">Reference proteome</keyword>
<dbReference type="Proteomes" id="UP000593574">
    <property type="component" value="Unassembled WGS sequence"/>
</dbReference>
<reference evidence="1 2" key="1">
    <citation type="journal article" date="2019" name="Genome Biol. Evol.">
        <title>Insights into the evolution of the New World diploid cottons (Gossypium, subgenus Houzingenia) based on genome sequencing.</title>
        <authorList>
            <person name="Grover C.E."/>
            <person name="Arick M.A. 2nd"/>
            <person name="Thrash A."/>
            <person name="Conover J.L."/>
            <person name="Sanders W.S."/>
            <person name="Peterson D.G."/>
            <person name="Frelichowski J.E."/>
            <person name="Scheffler J.A."/>
            <person name="Scheffler B.E."/>
            <person name="Wendel J.F."/>
        </authorList>
    </citation>
    <scope>NUCLEOTIDE SEQUENCE [LARGE SCALE GENOMIC DNA]</scope>
    <source>
        <strain evidence="1">4</strain>
        <tissue evidence="1">Leaf</tissue>
    </source>
</reference>
<sequence length="40" mass="4739">MVKVLEVRSMKNVQEIRIDLIMEYGPLFIVLMFKKLARSV</sequence>
<evidence type="ECO:0000313" key="2">
    <source>
        <dbReference type="Proteomes" id="UP000593574"/>
    </source>
</evidence>
<gene>
    <name evidence="1" type="ORF">Golax_025754</name>
</gene>
<organism evidence="1 2">
    <name type="scientific">Gossypium laxum</name>
    <dbReference type="NCBI Taxonomy" id="34288"/>
    <lineage>
        <taxon>Eukaryota</taxon>
        <taxon>Viridiplantae</taxon>
        <taxon>Streptophyta</taxon>
        <taxon>Embryophyta</taxon>
        <taxon>Tracheophyta</taxon>
        <taxon>Spermatophyta</taxon>
        <taxon>Magnoliopsida</taxon>
        <taxon>eudicotyledons</taxon>
        <taxon>Gunneridae</taxon>
        <taxon>Pentapetalae</taxon>
        <taxon>rosids</taxon>
        <taxon>malvids</taxon>
        <taxon>Malvales</taxon>
        <taxon>Malvaceae</taxon>
        <taxon>Malvoideae</taxon>
        <taxon>Gossypium</taxon>
    </lineage>
</organism>
<proteinExistence type="predicted"/>
<dbReference type="EMBL" id="JABEZV010444943">
    <property type="protein sequence ID" value="MBA0730420.1"/>
    <property type="molecule type" value="Genomic_DNA"/>
</dbReference>
<protein>
    <submittedName>
        <fullName evidence="1">Uncharacterized protein</fullName>
    </submittedName>
</protein>
<comment type="caution">
    <text evidence="1">The sequence shown here is derived from an EMBL/GenBank/DDBJ whole genome shotgun (WGS) entry which is preliminary data.</text>
</comment>
<accession>A0A7J9B2B5</accession>
<evidence type="ECO:0000313" key="1">
    <source>
        <dbReference type="EMBL" id="MBA0730420.1"/>
    </source>
</evidence>